<evidence type="ECO:0000313" key="4">
    <source>
        <dbReference type="Proteomes" id="UP001500016"/>
    </source>
</evidence>
<evidence type="ECO:0000313" key="3">
    <source>
        <dbReference type="EMBL" id="GAA2070587.1"/>
    </source>
</evidence>
<name>A0ABP5HHJ9_9ACTN</name>
<feature type="domain" description="Beta-lactamase-related" evidence="2">
    <location>
        <begin position="85"/>
        <end position="383"/>
    </location>
</feature>
<proteinExistence type="predicted"/>
<dbReference type="InterPro" id="IPR050491">
    <property type="entry name" value="AmpC-like"/>
</dbReference>
<dbReference type="PANTHER" id="PTHR46825">
    <property type="entry name" value="D-ALANYL-D-ALANINE-CARBOXYPEPTIDASE/ENDOPEPTIDASE AMPH"/>
    <property type="match status" value="1"/>
</dbReference>
<feature type="region of interest" description="Disordered" evidence="1">
    <location>
        <begin position="1"/>
        <end position="24"/>
    </location>
</feature>
<dbReference type="InterPro" id="IPR006311">
    <property type="entry name" value="TAT_signal"/>
</dbReference>
<dbReference type="InterPro" id="IPR012338">
    <property type="entry name" value="Beta-lactam/transpept-like"/>
</dbReference>
<dbReference type="InterPro" id="IPR001466">
    <property type="entry name" value="Beta-lactam-related"/>
</dbReference>
<reference evidence="4" key="1">
    <citation type="journal article" date="2019" name="Int. J. Syst. Evol. Microbiol.">
        <title>The Global Catalogue of Microorganisms (GCM) 10K type strain sequencing project: providing services to taxonomists for standard genome sequencing and annotation.</title>
        <authorList>
            <consortium name="The Broad Institute Genomics Platform"/>
            <consortium name="The Broad Institute Genome Sequencing Center for Infectious Disease"/>
            <person name="Wu L."/>
            <person name="Ma J."/>
        </authorList>
    </citation>
    <scope>NUCLEOTIDE SEQUENCE [LARGE SCALE GENOMIC DNA]</scope>
    <source>
        <strain evidence="4">JCM 15478</strain>
    </source>
</reference>
<protein>
    <submittedName>
        <fullName evidence="3">Serine hydrolase domain-containing protein</fullName>
    </submittedName>
</protein>
<dbReference type="RefSeq" id="WP_425578151.1">
    <property type="nucleotide sequence ID" value="NZ_BAAAPE010000006.1"/>
</dbReference>
<keyword evidence="3" id="KW-0378">Hydrolase</keyword>
<sequence>MREQAERKSRSSRGQRSGRRGAVKDAVTVVVGVMTAGTLALPAASAASSASAEPAAPRTDSVQRGLNALVRSDGPPAALASVKDRDGRARTYTAGVGDLATGAKVPRDGQVRIGSNTKTFTAVVVLQLVAEGKISLDAPVETYLRGLVRGDGIDGRRITVRQLLQQTSGLPDYVKHLGEDIRYYAPRDLLDLALQHKADSAPGTKWAYSNTNYVLAGLIVQKVTGRPVGQEITRRVIDRIGLRHTSFPAPHDMTIREPHPKGYQQGEAGTPPLDATEWDPSWAWAAGQMISTNSDLNRFFAALLSGRLLPKAQLAQMRTTVPAGPPFASGARYGLGLVSTPLSCGGVYWGHGGSMTGYETRGGATEDGRAANIAVTTQPGQATMKRVENVVDTALCR</sequence>
<dbReference type="Gene3D" id="3.40.710.10">
    <property type="entry name" value="DD-peptidase/beta-lactamase superfamily"/>
    <property type="match status" value="1"/>
</dbReference>
<dbReference type="PROSITE" id="PS51318">
    <property type="entry name" value="TAT"/>
    <property type="match status" value="1"/>
</dbReference>
<gene>
    <name evidence="3" type="ORF">GCM10009801_21450</name>
</gene>
<evidence type="ECO:0000259" key="2">
    <source>
        <dbReference type="Pfam" id="PF00144"/>
    </source>
</evidence>
<keyword evidence="4" id="KW-1185">Reference proteome</keyword>
<feature type="compositionally biased region" description="Basic residues" evidence="1">
    <location>
        <begin position="10"/>
        <end position="21"/>
    </location>
</feature>
<dbReference type="GO" id="GO:0016787">
    <property type="term" value="F:hydrolase activity"/>
    <property type="evidence" value="ECO:0007669"/>
    <property type="project" value="UniProtKB-KW"/>
</dbReference>
<dbReference type="Pfam" id="PF00144">
    <property type="entry name" value="Beta-lactamase"/>
    <property type="match status" value="1"/>
</dbReference>
<evidence type="ECO:0000256" key="1">
    <source>
        <dbReference type="SAM" id="MobiDB-lite"/>
    </source>
</evidence>
<organism evidence="3 4">
    <name type="scientific">Streptomyces albiaxialis</name>
    <dbReference type="NCBI Taxonomy" id="329523"/>
    <lineage>
        <taxon>Bacteria</taxon>
        <taxon>Bacillati</taxon>
        <taxon>Actinomycetota</taxon>
        <taxon>Actinomycetes</taxon>
        <taxon>Kitasatosporales</taxon>
        <taxon>Streptomycetaceae</taxon>
        <taxon>Streptomyces</taxon>
    </lineage>
</organism>
<comment type="caution">
    <text evidence="3">The sequence shown here is derived from an EMBL/GenBank/DDBJ whole genome shotgun (WGS) entry which is preliminary data.</text>
</comment>
<dbReference type="PANTHER" id="PTHR46825:SF7">
    <property type="entry name" value="D-ALANYL-D-ALANINE CARBOXYPEPTIDASE"/>
    <property type="match status" value="1"/>
</dbReference>
<dbReference type="EMBL" id="BAAAPE010000006">
    <property type="protein sequence ID" value="GAA2070587.1"/>
    <property type="molecule type" value="Genomic_DNA"/>
</dbReference>
<dbReference type="SUPFAM" id="SSF56601">
    <property type="entry name" value="beta-lactamase/transpeptidase-like"/>
    <property type="match status" value="1"/>
</dbReference>
<accession>A0ABP5HHJ9</accession>
<dbReference type="Proteomes" id="UP001500016">
    <property type="component" value="Unassembled WGS sequence"/>
</dbReference>